<feature type="repeat" description="RCC1" evidence="2">
    <location>
        <begin position="336"/>
        <end position="390"/>
    </location>
</feature>
<dbReference type="AlphaFoldDB" id="A0A813YY74"/>
<dbReference type="PRINTS" id="PR00633">
    <property type="entry name" value="RCCNDNSATION"/>
</dbReference>
<dbReference type="Pfam" id="PF25390">
    <property type="entry name" value="WD40_RLD"/>
    <property type="match status" value="1"/>
</dbReference>
<dbReference type="InterPro" id="IPR009091">
    <property type="entry name" value="RCC1/BLIP-II"/>
</dbReference>
<dbReference type="InterPro" id="IPR058923">
    <property type="entry name" value="RCC1-like_dom"/>
</dbReference>
<accession>A0A813YY74</accession>
<reference evidence="5" key="1">
    <citation type="submission" date="2021-02" db="EMBL/GenBank/DDBJ databases">
        <authorList>
            <person name="Nowell W R."/>
        </authorList>
    </citation>
    <scope>NUCLEOTIDE SEQUENCE</scope>
    <source>
        <strain evidence="5">Ploen Becks lab</strain>
    </source>
</reference>
<dbReference type="SUPFAM" id="SSF50985">
    <property type="entry name" value="RCC1/BLIP-II"/>
    <property type="match status" value="1"/>
</dbReference>
<protein>
    <recommendedName>
        <fullName evidence="4">RCC1-like domain-containing protein</fullName>
    </recommendedName>
</protein>
<dbReference type="GO" id="GO:0005886">
    <property type="term" value="C:plasma membrane"/>
    <property type="evidence" value="ECO:0007669"/>
    <property type="project" value="TreeGrafter"/>
</dbReference>
<dbReference type="PANTHER" id="PTHR45943:SF1">
    <property type="entry name" value="E3 UBIQUITIN-PROTEIN LIGASE MYCBP2"/>
    <property type="match status" value="1"/>
</dbReference>
<evidence type="ECO:0000256" key="1">
    <source>
        <dbReference type="ARBA" id="ARBA00022737"/>
    </source>
</evidence>
<keyword evidence="6" id="KW-1185">Reference proteome</keyword>
<feature type="repeat" description="RCC1" evidence="2">
    <location>
        <begin position="77"/>
        <end position="128"/>
    </location>
</feature>
<feature type="compositionally biased region" description="Basic and acidic residues" evidence="3">
    <location>
        <begin position="471"/>
        <end position="481"/>
    </location>
</feature>
<dbReference type="PROSITE" id="PS50012">
    <property type="entry name" value="RCC1_3"/>
    <property type="match status" value="6"/>
</dbReference>
<dbReference type="GO" id="GO:0005634">
    <property type="term" value="C:nucleus"/>
    <property type="evidence" value="ECO:0007669"/>
    <property type="project" value="TreeGrafter"/>
</dbReference>
<feature type="repeat" description="RCC1" evidence="2">
    <location>
        <begin position="184"/>
        <end position="233"/>
    </location>
</feature>
<sequence>MSYNKYYGSQSGSYSQRSSTNVDNSNNNNLLDDVPEYGSAFVCGKSRFEEGKFHVRDDPIIEIACGDEHTGVVTERGRVFMFGSNSWGQLGLGHENSVDKPSCVKAIKHEKVLLIACGRNHTILATEKGNIYTFGSNSEGQLGLGEDFQESFANTPRIVERLDPQDWVMLAAGSSHSCALSKSGDVYVWGTNENGEIGLGRVAEQFYPKLAPLDFKVSFVACGYYHTAVISKKGRLYTTGSNEYFQLGHNDESKRFSEVLSLDEPITYASCGGHHSVILGASGRVYSFGDGSKGQLGNGDEIQKSKKPEIVSFFRKKKIIQVACGECHTVFVTENGELYGCGDNRYGKLGLSQKTYNSIQFDPTFVEKFKQLSVENVACGGCHMILVAKLKDDKKINDSDDSIREKGYSDRRTVKESPRLSARNNKSIYDKEEARKITKRNDSDEEDMEKTFNRTHTLTRENKFVPLSELNLKKAAEEKPKRPLNRFQNSDEEEPKNPYLRSKSNFNRPTMNSRFNDDDEDRREKDFRNSRTRTSSNSDDDFYKKKSFMKPPVTKPYENDYKENSLDSRNQFLSRPKIKIDNSDDSDNDKFKKPFNTRNTPLKPTSSISRGLSKFNAKSFSDDEAPKSSYLNERSRPMQKPNSTYLRESLKNDSPFPQEKMTIRALGPRRDTKDLDVNKSTSKLSVRESARQNNSSQNKTEEKPKEKKSKFCSIL</sequence>
<dbReference type="GO" id="GO:0061630">
    <property type="term" value="F:ubiquitin protein ligase activity"/>
    <property type="evidence" value="ECO:0007669"/>
    <property type="project" value="TreeGrafter"/>
</dbReference>
<dbReference type="PROSITE" id="PS00626">
    <property type="entry name" value="RCC1_2"/>
    <property type="match status" value="2"/>
</dbReference>
<dbReference type="Gene3D" id="2.130.10.30">
    <property type="entry name" value="Regulator of chromosome condensation 1/beta-lactamase-inhibitor protein II"/>
    <property type="match status" value="1"/>
</dbReference>
<feature type="compositionally biased region" description="Basic and acidic residues" evidence="3">
    <location>
        <begin position="668"/>
        <end position="677"/>
    </location>
</feature>
<feature type="domain" description="RCC1-like" evidence="4">
    <location>
        <begin position="56"/>
        <end position="385"/>
    </location>
</feature>
<feature type="compositionally biased region" description="Basic and acidic residues" evidence="3">
    <location>
        <begin position="578"/>
        <end position="592"/>
    </location>
</feature>
<keyword evidence="1" id="KW-0677">Repeat</keyword>
<feature type="repeat" description="RCC1" evidence="2">
    <location>
        <begin position="283"/>
        <end position="335"/>
    </location>
</feature>
<dbReference type="PANTHER" id="PTHR45943">
    <property type="entry name" value="E3 UBIQUITIN-PROTEIN LIGASE MYCBP2"/>
    <property type="match status" value="1"/>
</dbReference>
<feature type="compositionally biased region" description="Basic and acidic residues" evidence="3">
    <location>
        <begin position="398"/>
        <end position="418"/>
    </location>
</feature>
<name>A0A813YY74_9BILA</name>
<evidence type="ECO:0000256" key="3">
    <source>
        <dbReference type="SAM" id="MobiDB-lite"/>
    </source>
</evidence>
<evidence type="ECO:0000256" key="2">
    <source>
        <dbReference type="PROSITE-ProRule" id="PRU00235"/>
    </source>
</evidence>
<dbReference type="InterPro" id="IPR000408">
    <property type="entry name" value="Reg_chr_condens"/>
</dbReference>
<feature type="compositionally biased region" description="Basic and acidic residues" evidence="3">
    <location>
        <begin position="557"/>
        <end position="566"/>
    </location>
</feature>
<organism evidence="5 6">
    <name type="scientific">Brachionus calyciflorus</name>
    <dbReference type="NCBI Taxonomy" id="104777"/>
    <lineage>
        <taxon>Eukaryota</taxon>
        <taxon>Metazoa</taxon>
        <taxon>Spiralia</taxon>
        <taxon>Gnathifera</taxon>
        <taxon>Rotifera</taxon>
        <taxon>Eurotatoria</taxon>
        <taxon>Monogononta</taxon>
        <taxon>Pseudotrocha</taxon>
        <taxon>Ploima</taxon>
        <taxon>Brachionidae</taxon>
        <taxon>Brachionus</taxon>
    </lineage>
</organism>
<feature type="repeat" description="RCC1" evidence="2">
    <location>
        <begin position="129"/>
        <end position="183"/>
    </location>
</feature>
<feature type="repeat" description="RCC1" evidence="2">
    <location>
        <begin position="234"/>
        <end position="282"/>
    </location>
</feature>
<evidence type="ECO:0000259" key="4">
    <source>
        <dbReference type="Pfam" id="PF25390"/>
    </source>
</evidence>
<proteinExistence type="predicted"/>
<feature type="compositionally biased region" description="Basic and acidic residues" evidence="3">
    <location>
        <begin position="428"/>
        <end position="442"/>
    </location>
</feature>
<feature type="region of interest" description="Disordered" evidence="3">
    <location>
        <begin position="398"/>
        <end position="715"/>
    </location>
</feature>
<evidence type="ECO:0000313" key="5">
    <source>
        <dbReference type="EMBL" id="CAF0890695.1"/>
    </source>
</evidence>
<feature type="compositionally biased region" description="Polar residues" evidence="3">
    <location>
        <begin position="596"/>
        <end position="610"/>
    </location>
</feature>
<comment type="caution">
    <text evidence="5">The sequence shown here is derived from an EMBL/GenBank/DDBJ whole genome shotgun (WGS) entry which is preliminary data.</text>
</comment>
<dbReference type="EMBL" id="CAJNOC010001781">
    <property type="protein sequence ID" value="CAF0890695.1"/>
    <property type="molecule type" value="Genomic_DNA"/>
</dbReference>
<feature type="compositionally biased region" description="Basic residues" evidence="3">
    <location>
        <begin position="706"/>
        <end position="715"/>
    </location>
</feature>
<feature type="region of interest" description="Disordered" evidence="3">
    <location>
        <begin position="1"/>
        <end position="29"/>
    </location>
</feature>
<feature type="compositionally biased region" description="Polar residues" evidence="3">
    <location>
        <begin position="502"/>
        <end position="513"/>
    </location>
</feature>
<dbReference type="Proteomes" id="UP000663879">
    <property type="component" value="Unassembled WGS sequence"/>
</dbReference>
<dbReference type="GO" id="GO:0007411">
    <property type="term" value="P:axon guidance"/>
    <property type="evidence" value="ECO:0007669"/>
    <property type="project" value="TreeGrafter"/>
</dbReference>
<dbReference type="GO" id="GO:0008582">
    <property type="term" value="P:regulation of synaptic assembly at neuromuscular junction"/>
    <property type="evidence" value="ECO:0007669"/>
    <property type="project" value="TreeGrafter"/>
</dbReference>
<evidence type="ECO:0000313" key="6">
    <source>
        <dbReference type="Proteomes" id="UP000663879"/>
    </source>
</evidence>
<gene>
    <name evidence="5" type="ORF">OXX778_LOCUS10895</name>
</gene>
<dbReference type="OrthoDB" id="10253607at2759"/>